<keyword evidence="11 15" id="KW-1133">Transmembrane helix</keyword>
<evidence type="ECO:0000256" key="15">
    <source>
        <dbReference type="SAM" id="Phobius"/>
    </source>
</evidence>
<evidence type="ECO:0000256" key="11">
    <source>
        <dbReference type="ARBA" id="ARBA00022989"/>
    </source>
</evidence>
<keyword evidence="7" id="KW-0479">Metal-binding</keyword>
<comment type="similarity">
    <text evidence="13">Belongs to the RING-type zinc finger family. ATL subfamily.</text>
</comment>
<comment type="caution">
    <text evidence="17">The sequence shown here is derived from an EMBL/GenBank/DDBJ whole genome shotgun (WGS) entry which is preliminary data.</text>
</comment>
<comment type="subcellular location">
    <subcellularLocation>
        <location evidence="2">Membrane</location>
        <topology evidence="2">Single-pass membrane protein</topology>
    </subcellularLocation>
</comment>
<dbReference type="GO" id="GO:0016567">
    <property type="term" value="P:protein ubiquitination"/>
    <property type="evidence" value="ECO:0007669"/>
    <property type="project" value="InterPro"/>
</dbReference>
<evidence type="ECO:0000256" key="10">
    <source>
        <dbReference type="ARBA" id="ARBA00022833"/>
    </source>
</evidence>
<keyword evidence="6 15" id="KW-0812">Transmembrane</keyword>
<keyword evidence="10" id="KW-0862">Zinc</keyword>
<dbReference type="Gene3D" id="3.30.40.10">
    <property type="entry name" value="Zinc/RING finger domain, C3HC4 (zinc finger)"/>
    <property type="match status" value="1"/>
</dbReference>
<evidence type="ECO:0000256" key="2">
    <source>
        <dbReference type="ARBA" id="ARBA00004167"/>
    </source>
</evidence>
<dbReference type="GO" id="GO:0008270">
    <property type="term" value="F:zinc ion binding"/>
    <property type="evidence" value="ECO:0007669"/>
    <property type="project" value="UniProtKB-KW"/>
</dbReference>
<evidence type="ECO:0000256" key="6">
    <source>
        <dbReference type="ARBA" id="ARBA00022692"/>
    </source>
</evidence>
<dbReference type="GO" id="GO:0061630">
    <property type="term" value="F:ubiquitin protein ligase activity"/>
    <property type="evidence" value="ECO:0007669"/>
    <property type="project" value="UniProtKB-EC"/>
</dbReference>
<dbReference type="SUPFAM" id="SSF57850">
    <property type="entry name" value="RING/U-box"/>
    <property type="match status" value="1"/>
</dbReference>
<evidence type="ECO:0000313" key="18">
    <source>
        <dbReference type="Proteomes" id="UP001229421"/>
    </source>
</evidence>
<keyword evidence="5" id="KW-0808">Transferase</keyword>
<evidence type="ECO:0000256" key="4">
    <source>
        <dbReference type="ARBA" id="ARBA00012483"/>
    </source>
</evidence>
<dbReference type="SMART" id="SM00184">
    <property type="entry name" value="RING"/>
    <property type="match status" value="1"/>
</dbReference>
<keyword evidence="9" id="KW-0833">Ubl conjugation pathway</keyword>
<protein>
    <recommendedName>
        <fullName evidence="4">RING-type E3 ubiquitin transferase</fullName>
        <ecNumber evidence="4">2.3.2.27</ecNumber>
    </recommendedName>
</protein>
<evidence type="ECO:0000256" key="8">
    <source>
        <dbReference type="ARBA" id="ARBA00022771"/>
    </source>
</evidence>
<accession>A0AAD8KCY7</accession>
<dbReference type="FunFam" id="3.30.40.10:FF:000187">
    <property type="entry name" value="E3 ubiquitin-protein ligase ATL6"/>
    <property type="match status" value="1"/>
</dbReference>
<evidence type="ECO:0000256" key="1">
    <source>
        <dbReference type="ARBA" id="ARBA00000900"/>
    </source>
</evidence>
<evidence type="ECO:0000256" key="9">
    <source>
        <dbReference type="ARBA" id="ARBA00022786"/>
    </source>
</evidence>
<proteinExistence type="inferred from homology"/>
<comment type="catalytic activity">
    <reaction evidence="1">
        <text>S-ubiquitinyl-[E2 ubiquitin-conjugating enzyme]-L-cysteine + [acceptor protein]-L-lysine = [E2 ubiquitin-conjugating enzyme]-L-cysteine + N(6)-ubiquitinyl-[acceptor protein]-L-lysine.</text>
        <dbReference type="EC" id="2.3.2.27"/>
    </reaction>
</comment>
<dbReference type="PANTHER" id="PTHR46913">
    <property type="entry name" value="RING-H2 FINGER PROTEIN ATL16"/>
    <property type="match status" value="1"/>
</dbReference>
<feature type="transmembrane region" description="Helical" evidence="15">
    <location>
        <begin position="20"/>
        <end position="40"/>
    </location>
</feature>
<dbReference type="CDD" id="cd16461">
    <property type="entry name" value="RING-H2_EL5-like"/>
    <property type="match status" value="1"/>
</dbReference>
<gene>
    <name evidence="17" type="ORF">QVD17_27973</name>
</gene>
<keyword evidence="8 14" id="KW-0863">Zinc-finger</keyword>
<evidence type="ECO:0000256" key="5">
    <source>
        <dbReference type="ARBA" id="ARBA00022679"/>
    </source>
</evidence>
<dbReference type="InterPro" id="IPR001841">
    <property type="entry name" value="Znf_RING"/>
</dbReference>
<evidence type="ECO:0000259" key="16">
    <source>
        <dbReference type="PROSITE" id="PS50089"/>
    </source>
</evidence>
<keyword evidence="12 15" id="KW-0472">Membrane</keyword>
<evidence type="ECO:0000256" key="7">
    <source>
        <dbReference type="ARBA" id="ARBA00022723"/>
    </source>
</evidence>
<dbReference type="EC" id="2.3.2.27" evidence="4"/>
<reference evidence="17" key="1">
    <citation type="journal article" date="2023" name="bioRxiv">
        <title>Improved chromosome-level genome assembly for marigold (Tagetes erecta).</title>
        <authorList>
            <person name="Jiang F."/>
            <person name="Yuan L."/>
            <person name="Wang S."/>
            <person name="Wang H."/>
            <person name="Xu D."/>
            <person name="Wang A."/>
            <person name="Fan W."/>
        </authorList>
    </citation>
    <scope>NUCLEOTIDE SEQUENCE</scope>
    <source>
        <strain evidence="17">WSJ</strain>
        <tissue evidence="17">Leaf</tissue>
    </source>
</reference>
<evidence type="ECO:0000313" key="17">
    <source>
        <dbReference type="EMBL" id="KAK1418826.1"/>
    </source>
</evidence>
<comment type="pathway">
    <text evidence="3">Protein modification; protein ubiquitination.</text>
</comment>
<sequence>MTDHASSSGSVSPHADFPVIAVAIIGVFATVFVLLFYYIFIIKNKHRIDIVDTSHEPTGLHESVIRSIPIFQFQKLRHSHNECGVCLGEFQDDEKLRIIPNCAHAFHIDCIDVWLQNNPNCPLCRNSISSISMSSNILLPDHPPQVHRDEQDCVVIELHRGSDGG</sequence>
<dbReference type="PROSITE" id="PS50089">
    <property type="entry name" value="ZF_RING_2"/>
    <property type="match status" value="1"/>
</dbReference>
<dbReference type="PANTHER" id="PTHR46913:SF1">
    <property type="entry name" value="RING-H2 FINGER PROTEIN ATL16"/>
    <property type="match status" value="1"/>
</dbReference>
<evidence type="ECO:0000256" key="13">
    <source>
        <dbReference type="ARBA" id="ARBA00024209"/>
    </source>
</evidence>
<evidence type="ECO:0000256" key="14">
    <source>
        <dbReference type="PROSITE-ProRule" id="PRU00175"/>
    </source>
</evidence>
<feature type="domain" description="RING-type" evidence="16">
    <location>
        <begin position="83"/>
        <end position="125"/>
    </location>
</feature>
<dbReference type="InterPro" id="IPR013083">
    <property type="entry name" value="Znf_RING/FYVE/PHD"/>
</dbReference>
<organism evidence="17 18">
    <name type="scientific">Tagetes erecta</name>
    <name type="common">African marigold</name>
    <dbReference type="NCBI Taxonomy" id="13708"/>
    <lineage>
        <taxon>Eukaryota</taxon>
        <taxon>Viridiplantae</taxon>
        <taxon>Streptophyta</taxon>
        <taxon>Embryophyta</taxon>
        <taxon>Tracheophyta</taxon>
        <taxon>Spermatophyta</taxon>
        <taxon>Magnoliopsida</taxon>
        <taxon>eudicotyledons</taxon>
        <taxon>Gunneridae</taxon>
        <taxon>Pentapetalae</taxon>
        <taxon>asterids</taxon>
        <taxon>campanulids</taxon>
        <taxon>Asterales</taxon>
        <taxon>Asteraceae</taxon>
        <taxon>Asteroideae</taxon>
        <taxon>Heliantheae alliance</taxon>
        <taxon>Tageteae</taxon>
        <taxon>Tagetes</taxon>
    </lineage>
</organism>
<evidence type="ECO:0000256" key="12">
    <source>
        <dbReference type="ARBA" id="ARBA00023136"/>
    </source>
</evidence>
<dbReference type="InterPro" id="IPR044600">
    <property type="entry name" value="ATL1/ATL16-like"/>
</dbReference>
<dbReference type="AlphaFoldDB" id="A0AAD8KCY7"/>
<name>A0AAD8KCY7_TARER</name>
<dbReference type="Pfam" id="PF13639">
    <property type="entry name" value="zf-RING_2"/>
    <property type="match status" value="1"/>
</dbReference>
<dbReference type="Proteomes" id="UP001229421">
    <property type="component" value="Unassembled WGS sequence"/>
</dbReference>
<keyword evidence="18" id="KW-1185">Reference proteome</keyword>
<dbReference type="GO" id="GO:0016020">
    <property type="term" value="C:membrane"/>
    <property type="evidence" value="ECO:0007669"/>
    <property type="project" value="UniProtKB-SubCell"/>
</dbReference>
<dbReference type="EMBL" id="JAUHHV010000007">
    <property type="protein sequence ID" value="KAK1418826.1"/>
    <property type="molecule type" value="Genomic_DNA"/>
</dbReference>
<evidence type="ECO:0000256" key="3">
    <source>
        <dbReference type="ARBA" id="ARBA00004906"/>
    </source>
</evidence>